<keyword evidence="5 10" id="KW-0812">Transmembrane</keyword>
<dbReference type="PANTHER" id="PTHR30578:SF0">
    <property type="entry name" value="ION-TRANSLOCATING OXIDOREDUCTASE COMPLEX SUBUNIT D"/>
    <property type="match status" value="1"/>
</dbReference>
<sequence length="350" mass="37518">MNSEVKDTRKFLVTPSPHLKAPFNVKMVMYIVVIALLPALGGAIHFFGFYSLWLVLVSVATAVLAEFLANLAFKRPLETCLDGSAIITGMLLAYNLPPTAPLWMPVVGSAFAIIIVKALFGGLGHNFLNPALAGRAFLMASWPGKMTSGWILREGLGTTSGIQVDVFSGATPLGVVQKLKDISDSALAETTKSALNDPSMLKSLFFGNVGGVLGETSVLLLLIPAIILIAIRVIDWRIPLAYLGTVALGTLIAWLFKATPVTPIFHLLSGGLMLGALFMATDYATTPVTPLGLWIFGIGCGVLTVLIRLWGGYPEGVSYSILLMNVVTPFIDRYTRPRILGESAAKKERK</sequence>
<evidence type="ECO:0000256" key="9">
    <source>
        <dbReference type="ARBA" id="ARBA00023136"/>
    </source>
</evidence>
<keyword evidence="10" id="KW-1003">Cell membrane</keyword>
<comment type="subcellular location">
    <subcellularLocation>
        <location evidence="10">Cell membrane</location>
        <topology evidence="10">Multi-pass membrane protein</topology>
    </subcellularLocation>
</comment>
<keyword evidence="3 10" id="KW-0285">Flavoprotein</keyword>
<comment type="function">
    <text evidence="10">Part of a membrane-bound complex that couples electron transfer with translocation of ions across the membrane.</text>
</comment>
<dbReference type="GO" id="GO:0005886">
    <property type="term" value="C:plasma membrane"/>
    <property type="evidence" value="ECO:0007669"/>
    <property type="project" value="UniProtKB-SubCell"/>
</dbReference>
<evidence type="ECO:0000313" key="12">
    <source>
        <dbReference type="Proteomes" id="UP000317778"/>
    </source>
</evidence>
<keyword evidence="7 10" id="KW-0249">Electron transport</keyword>
<comment type="cofactor">
    <cofactor evidence="10">
        <name>FMN</name>
        <dbReference type="ChEBI" id="CHEBI:58210"/>
    </cofactor>
</comment>
<gene>
    <name evidence="10" type="primary">rnfD</name>
    <name evidence="11" type="ORF">CEE36_09680</name>
</gene>
<comment type="caution">
    <text evidence="11">The sequence shown here is derived from an EMBL/GenBank/DDBJ whole genome shotgun (WGS) entry which is preliminary data.</text>
</comment>
<dbReference type="GO" id="GO:0055085">
    <property type="term" value="P:transmembrane transport"/>
    <property type="evidence" value="ECO:0007669"/>
    <property type="project" value="InterPro"/>
</dbReference>
<feature type="transmembrane region" description="Helical" evidence="10">
    <location>
        <begin position="205"/>
        <end position="231"/>
    </location>
</feature>
<feature type="modified residue" description="FMN phosphoryl threonine" evidence="10">
    <location>
        <position position="171"/>
    </location>
</feature>
<dbReference type="EC" id="7.-.-.-" evidence="10"/>
<accession>A0A532UZ12</accession>
<evidence type="ECO:0000256" key="2">
    <source>
        <dbReference type="ARBA" id="ARBA00022553"/>
    </source>
</evidence>
<feature type="transmembrane region" description="Helical" evidence="10">
    <location>
        <begin position="262"/>
        <end position="279"/>
    </location>
</feature>
<evidence type="ECO:0000256" key="8">
    <source>
        <dbReference type="ARBA" id="ARBA00022989"/>
    </source>
</evidence>
<dbReference type="AlphaFoldDB" id="A0A532UZ12"/>
<organism evidence="11 12">
    <name type="scientific">candidate division TA06 bacterium B3_TA06</name>
    <dbReference type="NCBI Taxonomy" id="2012487"/>
    <lineage>
        <taxon>Bacteria</taxon>
        <taxon>Bacteria division TA06</taxon>
    </lineage>
</organism>
<evidence type="ECO:0000256" key="1">
    <source>
        <dbReference type="ARBA" id="ARBA00022448"/>
    </source>
</evidence>
<keyword evidence="8 10" id="KW-1133">Transmembrane helix</keyword>
<dbReference type="InterPro" id="IPR004338">
    <property type="entry name" value="NqrB/RnfD"/>
</dbReference>
<evidence type="ECO:0000256" key="10">
    <source>
        <dbReference type="HAMAP-Rule" id="MF_00462"/>
    </source>
</evidence>
<feature type="transmembrane region" description="Helical" evidence="10">
    <location>
        <begin position="291"/>
        <end position="310"/>
    </location>
</feature>
<comment type="similarity">
    <text evidence="10">Belongs to the NqrB/RnfD family.</text>
</comment>
<evidence type="ECO:0000256" key="6">
    <source>
        <dbReference type="ARBA" id="ARBA00022967"/>
    </source>
</evidence>
<dbReference type="InterPro" id="IPR011303">
    <property type="entry name" value="RnfD_bac"/>
</dbReference>
<evidence type="ECO:0000256" key="7">
    <source>
        <dbReference type="ARBA" id="ARBA00022982"/>
    </source>
</evidence>
<keyword evidence="4 10" id="KW-0288">FMN</keyword>
<keyword evidence="9 10" id="KW-0472">Membrane</keyword>
<evidence type="ECO:0000256" key="3">
    <source>
        <dbReference type="ARBA" id="ARBA00022630"/>
    </source>
</evidence>
<dbReference type="NCBIfam" id="TIGR01946">
    <property type="entry name" value="rnfD"/>
    <property type="match status" value="1"/>
</dbReference>
<dbReference type="Proteomes" id="UP000317778">
    <property type="component" value="Unassembled WGS sequence"/>
</dbReference>
<comment type="subunit">
    <text evidence="10">The complex is composed of six subunits: RnfA, RnfB, RnfC, RnfD, RnfE and RnfG.</text>
</comment>
<dbReference type="PANTHER" id="PTHR30578">
    <property type="entry name" value="ELECTRON TRANSPORT COMPLEX PROTEIN RNFD"/>
    <property type="match status" value="1"/>
</dbReference>
<feature type="transmembrane region" description="Helical" evidence="10">
    <location>
        <begin position="102"/>
        <end position="120"/>
    </location>
</feature>
<feature type="transmembrane region" description="Helical" evidence="10">
    <location>
        <begin position="27"/>
        <end position="47"/>
    </location>
</feature>
<evidence type="ECO:0000256" key="4">
    <source>
        <dbReference type="ARBA" id="ARBA00022643"/>
    </source>
</evidence>
<dbReference type="HAMAP" id="MF_00462">
    <property type="entry name" value="RsxD_RnfD"/>
    <property type="match status" value="1"/>
</dbReference>
<feature type="transmembrane region" description="Helical" evidence="10">
    <location>
        <begin position="238"/>
        <end position="256"/>
    </location>
</feature>
<evidence type="ECO:0000313" key="11">
    <source>
        <dbReference type="EMBL" id="TKJ40195.1"/>
    </source>
</evidence>
<feature type="transmembrane region" description="Helical" evidence="10">
    <location>
        <begin position="53"/>
        <end position="73"/>
    </location>
</feature>
<keyword evidence="1 10" id="KW-0813">Transport</keyword>
<protein>
    <recommendedName>
        <fullName evidence="10">Ion-translocating oxidoreductase complex subunit D</fullName>
        <ecNumber evidence="10">7.-.-.-</ecNumber>
    </recommendedName>
    <alternativeName>
        <fullName evidence="10">Rnf electron transport complex subunit D</fullName>
    </alternativeName>
</protein>
<evidence type="ECO:0000256" key="5">
    <source>
        <dbReference type="ARBA" id="ARBA00022692"/>
    </source>
</evidence>
<keyword evidence="6 10" id="KW-1278">Translocase</keyword>
<proteinExistence type="inferred from homology"/>
<dbReference type="GO" id="GO:0022900">
    <property type="term" value="P:electron transport chain"/>
    <property type="evidence" value="ECO:0007669"/>
    <property type="project" value="UniProtKB-UniRule"/>
</dbReference>
<dbReference type="EMBL" id="NJBO01000019">
    <property type="protein sequence ID" value="TKJ40195.1"/>
    <property type="molecule type" value="Genomic_DNA"/>
</dbReference>
<keyword evidence="2 10" id="KW-0597">Phosphoprotein</keyword>
<name>A0A532UZ12_UNCT6</name>
<dbReference type="Pfam" id="PF03116">
    <property type="entry name" value="NQR2_RnfD_RnfE"/>
    <property type="match status" value="1"/>
</dbReference>
<reference evidence="11 12" key="1">
    <citation type="submission" date="2017-06" db="EMBL/GenBank/DDBJ databases">
        <title>Novel microbial phyla capable of carbon fixation and sulfur reduction in deep-sea sediments.</title>
        <authorList>
            <person name="Huang J."/>
            <person name="Baker B."/>
            <person name="Wang Y."/>
        </authorList>
    </citation>
    <scope>NUCLEOTIDE SEQUENCE [LARGE SCALE GENOMIC DNA]</scope>
    <source>
        <strain evidence="11">B3_TA06</strain>
    </source>
</reference>